<dbReference type="AlphaFoldDB" id="A0A812N1J5"/>
<reference evidence="3" key="1">
    <citation type="submission" date="2021-02" db="EMBL/GenBank/DDBJ databases">
        <authorList>
            <person name="Dougan E. K."/>
            <person name="Rhodes N."/>
            <person name="Thang M."/>
            <person name="Chan C."/>
        </authorList>
    </citation>
    <scope>NUCLEOTIDE SEQUENCE</scope>
</reference>
<dbReference type="PANTHER" id="PTHR36851:SF1">
    <property type="entry name" value="GLYCO_TRANS_2-LIKE DOMAIN-CONTAINING PROTEIN"/>
    <property type="match status" value="1"/>
</dbReference>
<evidence type="ECO:0000256" key="1">
    <source>
        <dbReference type="SAM" id="Phobius"/>
    </source>
</evidence>
<evidence type="ECO:0000313" key="3">
    <source>
        <dbReference type="EMBL" id="CAE7284043.1"/>
    </source>
</evidence>
<keyword evidence="1" id="KW-0812">Transmembrane</keyword>
<keyword evidence="1" id="KW-1133">Transmembrane helix</keyword>
<feature type="transmembrane region" description="Helical" evidence="1">
    <location>
        <begin position="469"/>
        <end position="488"/>
    </location>
</feature>
<proteinExistence type="predicted"/>
<sequence>MLKETLDNLARSHMAQSCVHVVLAMEAREGPEGQEKAARIVEEKKHLFADIFATFHPKGLPGEIAGKSSNTQFAFRQALRKYGAALCQNDLSKIFLTVADADTLLHPQYLSALAYQGLTMGKEERSWTLFQPPVLLSRNLFSVPSLTRSTSHATLVFELAGLSSQHVFPAFAFSTYSMTLALASHPEVDGWDVDVIAEDHHMFCKCYFAALWELLNAKKASNEVQIVPRVKVQPIFLPAVSFLVEADGYFASLRARFQQARRHMQGIVELGYVMLQWIRLSTSIGRAQIPKRTHLSVALIAIKMYIMHIVSSCQCFSLVLVATCRILPRVGELLRHLQLGSMGALGEELRSQLFDLGGSWSSMSSAQQALTAAMSQISGIMMLYTITCAIVAIDLMEGTYHREINSSLPAPKEFEKEVKVDERPLCRSAKNQDGSCRLEMPGVPEGRRSWLARIAFIMYILVDNTLSGYPAWAIFAVIPVLLAGWSLLRRGTDFEYVVALKPN</sequence>
<keyword evidence="4" id="KW-1185">Reference proteome</keyword>
<name>A0A812N1J5_9DINO</name>
<keyword evidence="1" id="KW-0472">Membrane</keyword>
<dbReference type="Proteomes" id="UP000604046">
    <property type="component" value="Unassembled WGS sequence"/>
</dbReference>
<evidence type="ECO:0000313" key="4">
    <source>
        <dbReference type="Proteomes" id="UP000604046"/>
    </source>
</evidence>
<feature type="domain" description="Glycosyltransferase 2-like" evidence="2">
    <location>
        <begin position="97"/>
        <end position="321"/>
    </location>
</feature>
<accession>A0A812N1J5</accession>
<dbReference type="InterPro" id="IPR001173">
    <property type="entry name" value="Glyco_trans_2-like"/>
</dbReference>
<gene>
    <name evidence="3" type="ORF">SNAT2548_LOCUS15042</name>
</gene>
<comment type="caution">
    <text evidence="3">The sequence shown here is derived from an EMBL/GenBank/DDBJ whole genome shotgun (WGS) entry which is preliminary data.</text>
</comment>
<protein>
    <recommendedName>
        <fullName evidence="2">Glycosyltransferase 2-like domain-containing protein</fullName>
    </recommendedName>
</protein>
<dbReference type="PANTHER" id="PTHR36851">
    <property type="entry name" value="UNNAMED PRODUCT"/>
    <property type="match status" value="1"/>
</dbReference>
<evidence type="ECO:0000259" key="2">
    <source>
        <dbReference type="Pfam" id="PF13632"/>
    </source>
</evidence>
<dbReference type="OrthoDB" id="5819478at2759"/>
<dbReference type="Pfam" id="PF13632">
    <property type="entry name" value="Glyco_trans_2_3"/>
    <property type="match status" value="1"/>
</dbReference>
<dbReference type="EMBL" id="CAJNDS010001846">
    <property type="protein sequence ID" value="CAE7284043.1"/>
    <property type="molecule type" value="Genomic_DNA"/>
</dbReference>
<organism evidence="3 4">
    <name type="scientific">Symbiodinium natans</name>
    <dbReference type="NCBI Taxonomy" id="878477"/>
    <lineage>
        <taxon>Eukaryota</taxon>
        <taxon>Sar</taxon>
        <taxon>Alveolata</taxon>
        <taxon>Dinophyceae</taxon>
        <taxon>Suessiales</taxon>
        <taxon>Symbiodiniaceae</taxon>
        <taxon>Symbiodinium</taxon>
    </lineage>
</organism>